<dbReference type="PANTHER" id="PTHR46103:SF1">
    <property type="entry name" value="RRNA METHYLTRANSFERASE 1, MITOCHONDRIAL"/>
    <property type="match status" value="1"/>
</dbReference>
<reference evidence="4" key="1">
    <citation type="journal article" date="2021" name="Cell">
        <title>Tracing the genetic footprints of vertebrate landing in non-teleost ray-finned fishes.</title>
        <authorList>
            <person name="Bi X."/>
            <person name="Wang K."/>
            <person name="Yang L."/>
            <person name="Pan H."/>
            <person name="Jiang H."/>
            <person name="Wei Q."/>
            <person name="Fang M."/>
            <person name="Yu H."/>
            <person name="Zhu C."/>
            <person name="Cai Y."/>
            <person name="He Y."/>
            <person name="Gan X."/>
            <person name="Zeng H."/>
            <person name="Yu D."/>
            <person name="Zhu Y."/>
            <person name="Jiang H."/>
            <person name="Qiu Q."/>
            <person name="Yang H."/>
            <person name="Zhang Y.E."/>
            <person name="Wang W."/>
            <person name="Zhu M."/>
            <person name="He S."/>
            <person name="Zhang G."/>
        </authorList>
    </citation>
    <scope>NUCLEOTIDE SEQUENCE</scope>
    <source>
        <strain evidence="4">Pddl_001</strain>
    </source>
</reference>
<feature type="region of interest" description="Disordered" evidence="2">
    <location>
        <begin position="491"/>
        <end position="510"/>
    </location>
</feature>
<dbReference type="SMART" id="SM00967">
    <property type="entry name" value="SpoU_sub_bind"/>
    <property type="match status" value="1"/>
</dbReference>
<evidence type="ECO:0000313" key="5">
    <source>
        <dbReference type="Proteomes" id="UP001166093"/>
    </source>
</evidence>
<feature type="non-terminal residue" evidence="4">
    <location>
        <position position="510"/>
    </location>
</feature>
<name>A0ABS2YM37_POLSP</name>
<keyword evidence="4" id="KW-0808">Transferase</keyword>
<dbReference type="GO" id="GO:0032259">
    <property type="term" value="P:methylation"/>
    <property type="evidence" value="ECO:0007669"/>
    <property type="project" value="UniProtKB-KW"/>
</dbReference>
<sequence>MPGPVQTDSPSGIAYRNMKNKDSEIVFGVSPCYLALTHGRRSFHGLYVKESRIQQRPEVREIYRLAEILGVTVHQASRRALDGLCGGRVHQGMCLEASPLGYMAVDERIAPCTPGQSLWLVLEGIQDPMNMGALLRTAYFLGVDRVVASLHNRVSEDEMMLVILSSSRLSSPLAFAGGVTRSEQVGSVTKRWLVKAAQLERAVQGYAWFLFPSVMPRSGTRLEIWTGNQFRDSVFTELRFTIDHKKLNRPRRRAGVSKERGLSLEVLAMVCEELLTEITLFIQGVLTERVQMCFLLLQIMEQLSGKTILGCAVLSAKQQTRLEVPWQGPEDLGSSLAEITGIHDSVTNAKLVLPEACGLGSYSRTFFVVLGEILKLDDMAWLQLASVHVVGDQGVALCFLAMLSVPFSLPSVRRVSVLPSQIATFSVQLGGVKLREKRSEATSPPLSLLQNYSSPPSWRERRLHQSLGFEKGQSVPVSTCAPSELLNCDFRGEPAGNCPRRSPKRPAPGR</sequence>
<dbReference type="Pfam" id="PF08032">
    <property type="entry name" value="SpoU_sub_bind"/>
    <property type="match status" value="1"/>
</dbReference>
<dbReference type="InterPro" id="IPR029026">
    <property type="entry name" value="tRNA_m1G_MTases_N"/>
</dbReference>
<evidence type="ECO:0000313" key="4">
    <source>
        <dbReference type="EMBL" id="MBN3287002.1"/>
    </source>
</evidence>
<dbReference type="GO" id="GO:0008168">
    <property type="term" value="F:methyltransferase activity"/>
    <property type="evidence" value="ECO:0007669"/>
    <property type="project" value="UniProtKB-KW"/>
</dbReference>
<proteinExistence type="predicted"/>
<organism evidence="4 5">
    <name type="scientific">Polyodon spathula</name>
    <name type="common">North American paddlefish</name>
    <name type="synonym">Squalus spathula</name>
    <dbReference type="NCBI Taxonomy" id="7913"/>
    <lineage>
        <taxon>Eukaryota</taxon>
        <taxon>Metazoa</taxon>
        <taxon>Chordata</taxon>
        <taxon>Craniata</taxon>
        <taxon>Vertebrata</taxon>
        <taxon>Euteleostomi</taxon>
        <taxon>Actinopterygii</taxon>
        <taxon>Chondrostei</taxon>
        <taxon>Acipenseriformes</taxon>
        <taxon>Polyodontidae</taxon>
        <taxon>Polyodon</taxon>
    </lineage>
</organism>
<dbReference type="InterPro" id="IPR013123">
    <property type="entry name" value="SpoU_subst-bd"/>
</dbReference>
<dbReference type="Gene3D" id="3.40.1280.10">
    <property type="match status" value="1"/>
</dbReference>
<feature type="domain" description="RNA 2-O ribose methyltransferase substrate binding" evidence="3">
    <location>
        <begin position="25"/>
        <end position="103"/>
    </location>
</feature>
<keyword evidence="1" id="KW-0698">rRNA processing</keyword>
<dbReference type="InterPro" id="IPR029028">
    <property type="entry name" value="Alpha/beta_knot_MTases"/>
</dbReference>
<dbReference type="Proteomes" id="UP001166093">
    <property type="component" value="Unassembled WGS sequence"/>
</dbReference>
<keyword evidence="5" id="KW-1185">Reference proteome</keyword>
<dbReference type="Gene3D" id="3.30.1330.30">
    <property type="match status" value="1"/>
</dbReference>
<dbReference type="InterPro" id="IPR029064">
    <property type="entry name" value="Ribosomal_eL30-like_sf"/>
</dbReference>
<feature type="non-terminal residue" evidence="4">
    <location>
        <position position="1"/>
    </location>
</feature>
<accession>A0ABS2YM37</accession>
<comment type="caution">
    <text evidence="4">The sequence shown here is derived from an EMBL/GenBank/DDBJ whole genome shotgun (WGS) entry which is preliminary data.</text>
</comment>
<dbReference type="SUPFAM" id="SSF55315">
    <property type="entry name" value="L30e-like"/>
    <property type="match status" value="1"/>
</dbReference>
<keyword evidence="4" id="KW-0489">Methyltransferase</keyword>
<evidence type="ECO:0000256" key="1">
    <source>
        <dbReference type="ARBA" id="ARBA00022552"/>
    </source>
</evidence>
<dbReference type="EMBL" id="JAAWVQ010162484">
    <property type="protein sequence ID" value="MBN3287002.1"/>
    <property type="molecule type" value="Genomic_DNA"/>
</dbReference>
<evidence type="ECO:0000256" key="2">
    <source>
        <dbReference type="SAM" id="MobiDB-lite"/>
    </source>
</evidence>
<protein>
    <submittedName>
        <fullName evidence="4">MRM1 methyltransferase</fullName>
    </submittedName>
</protein>
<evidence type="ECO:0000259" key="3">
    <source>
        <dbReference type="SMART" id="SM00967"/>
    </source>
</evidence>
<dbReference type="PANTHER" id="PTHR46103">
    <property type="entry name" value="RRNA METHYLTRANSFERASE 1, MITOCHONDRIAL"/>
    <property type="match status" value="1"/>
</dbReference>
<dbReference type="SUPFAM" id="SSF75217">
    <property type="entry name" value="alpha/beta knot"/>
    <property type="match status" value="1"/>
</dbReference>
<dbReference type="InterPro" id="IPR047182">
    <property type="entry name" value="MRM1"/>
</dbReference>
<gene>
    <name evidence="4" type="primary">Mrm1</name>
    <name evidence="4" type="ORF">GTO93_0012890</name>
</gene>